<accession>A0ABQ5D0G8</accession>
<protein>
    <submittedName>
        <fullName evidence="2">Uncharacterized protein</fullName>
    </submittedName>
</protein>
<dbReference type="EMBL" id="BQNB010014797">
    <property type="protein sequence ID" value="GJT32494.1"/>
    <property type="molecule type" value="Genomic_DNA"/>
</dbReference>
<feature type="region of interest" description="Disordered" evidence="1">
    <location>
        <begin position="102"/>
        <end position="129"/>
    </location>
</feature>
<reference evidence="2" key="1">
    <citation type="journal article" date="2022" name="Int. J. Mol. Sci.">
        <title>Draft Genome of Tanacetum Coccineum: Genomic Comparison of Closely Related Tanacetum-Family Plants.</title>
        <authorList>
            <person name="Yamashiro T."/>
            <person name="Shiraishi A."/>
            <person name="Nakayama K."/>
            <person name="Satake H."/>
        </authorList>
    </citation>
    <scope>NUCLEOTIDE SEQUENCE</scope>
</reference>
<gene>
    <name evidence="2" type="ORF">Tco_0922913</name>
</gene>
<reference evidence="2" key="2">
    <citation type="submission" date="2022-01" db="EMBL/GenBank/DDBJ databases">
        <authorList>
            <person name="Yamashiro T."/>
            <person name="Shiraishi A."/>
            <person name="Satake H."/>
            <person name="Nakayama K."/>
        </authorList>
    </citation>
    <scope>NUCLEOTIDE SEQUENCE</scope>
</reference>
<evidence type="ECO:0000256" key="1">
    <source>
        <dbReference type="SAM" id="MobiDB-lite"/>
    </source>
</evidence>
<sequence length="267" mass="30011">MIPQVHSPQSYLPMYPPPHLAQPQINHLSVPPSQQYQSHMDHQTSSVPPITYNSPQYSTKTMTEFPQMDSGLAVPVFNQRDDPISCLNKAMAFLTDVASSRFPSTNNQLRTSSNQRNQSTIQDDKPKRQRNTAWFKEKAMLVEAQEFGQILDAEQLAFLADPSIPNSQTAQTTILNTAAFQIEDLDAYDSDCDDVSNAKVVLMANLSNYVIDLKDLTKYFSVNLALFLIQFEVVSICISNLVDGVLELMHVDFRDFSSDLESGIARR</sequence>
<evidence type="ECO:0000313" key="2">
    <source>
        <dbReference type="EMBL" id="GJT32494.1"/>
    </source>
</evidence>
<organism evidence="2 3">
    <name type="scientific">Tanacetum coccineum</name>
    <dbReference type="NCBI Taxonomy" id="301880"/>
    <lineage>
        <taxon>Eukaryota</taxon>
        <taxon>Viridiplantae</taxon>
        <taxon>Streptophyta</taxon>
        <taxon>Embryophyta</taxon>
        <taxon>Tracheophyta</taxon>
        <taxon>Spermatophyta</taxon>
        <taxon>Magnoliopsida</taxon>
        <taxon>eudicotyledons</taxon>
        <taxon>Gunneridae</taxon>
        <taxon>Pentapetalae</taxon>
        <taxon>asterids</taxon>
        <taxon>campanulids</taxon>
        <taxon>Asterales</taxon>
        <taxon>Asteraceae</taxon>
        <taxon>Asteroideae</taxon>
        <taxon>Anthemideae</taxon>
        <taxon>Anthemidinae</taxon>
        <taxon>Tanacetum</taxon>
    </lineage>
</organism>
<proteinExistence type="predicted"/>
<dbReference type="Proteomes" id="UP001151760">
    <property type="component" value="Unassembled WGS sequence"/>
</dbReference>
<feature type="compositionally biased region" description="Polar residues" evidence="1">
    <location>
        <begin position="102"/>
        <end position="121"/>
    </location>
</feature>
<feature type="region of interest" description="Disordered" evidence="1">
    <location>
        <begin position="1"/>
        <end position="55"/>
    </location>
</feature>
<feature type="compositionally biased region" description="Polar residues" evidence="1">
    <location>
        <begin position="1"/>
        <end position="10"/>
    </location>
</feature>
<comment type="caution">
    <text evidence="2">The sequence shown here is derived from an EMBL/GenBank/DDBJ whole genome shotgun (WGS) entry which is preliminary data.</text>
</comment>
<name>A0ABQ5D0G8_9ASTR</name>
<evidence type="ECO:0000313" key="3">
    <source>
        <dbReference type="Proteomes" id="UP001151760"/>
    </source>
</evidence>
<keyword evidence="3" id="KW-1185">Reference proteome</keyword>
<feature type="compositionally biased region" description="Polar residues" evidence="1">
    <location>
        <begin position="23"/>
        <end position="55"/>
    </location>
</feature>